<proteinExistence type="predicted"/>
<name>A0A2P2QTP6_RHIMU</name>
<organism evidence="1">
    <name type="scientific">Rhizophora mucronata</name>
    <name type="common">Asiatic mangrove</name>
    <dbReference type="NCBI Taxonomy" id="61149"/>
    <lineage>
        <taxon>Eukaryota</taxon>
        <taxon>Viridiplantae</taxon>
        <taxon>Streptophyta</taxon>
        <taxon>Embryophyta</taxon>
        <taxon>Tracheophyta</taxon>
        <taxon>Spermatophyta</taxon>
        <taxon>Magnoliopsida</taxon>
        <taxon>eudicotyledons</taxon>
        <taxon>Gunneridae</taxon>
        <taxon>Pentapetalae</taxon>
        <taxon>rosids</taxon>
        <taxon>fabids</taxon>
        <taxon>Malpighiales</taxon>
        <taxon>Rhizophoraceae</taxon>
        <taxon>Rhizophora</taxon>
    </lineage>
</organism>
<accession>A0A2P2QTP6</accession>
<protein>
    <submittedName>
        <fullName evidence="1">Uncharacterized protein</fullName>
    </submittedName>
</protein>
<evidence type="ECO:0000313" key="1">
    <source>
        <dbReference type="EMBL" id="MBX70251.1"/>
    </source>
</evidence>
<reference evidence="1" key="1">
    <citation type="submission" date="2018-02" db="EMBL/GenBank/DDBJ databases">
        <title>Rhizophora mucronata_Transcriptome.</title>
        <authorList>
            <person name="Meera S.P."/>
            <person name="Sreeshan A."/>
            <person name="Augustine A."/>
        </authorList>
    </citation>
    <scope>NUCLEOTIDE SEQUENCE</scope>
    <source>
        <tissue evidence="1">Leaf</tissue>
    </source>
</reference>
<sequence>MRWLPSDNFNFYYLQVCKPLFFRWSHRHRFLRSLM</sequence>
<dbReference type="AlphaFoldDB" id="A0A2P2QTP6"/>
<dbReference type="EMBL" id="GGEC01089767">
    <property type="protein sequence ID" value="MBX70251.1"/>
    <property type="molecule type" value="Transcribed_RNA"/>
</dbReference>